<dbReference type="GO" id="GO:0009699">
    <property type="term" value="P:phenylpropanoid biosynthetic process"/>
    <property type="evidence" value="ECO:0007669"/>
    <property type="project" value="UniProtKB-ARBA"/>
</dbReference>
<sequence length="276" mass="30469">MFAVACWFLWKNRNKTIFQQSTSHSEEVLRRAECFAISLCNAIKMEGTSTTNRSFQVKCRPPCHGWIKINTDGVANVNGIWSAIGGVLRDSYGNWIAGYRRFTGRGSVLMAELWVTVQSQYYSQSLPYDTNAVKVTHLHFFLHETLGGKNPTAVEVAQANISSLPFGTLYAIDDILKIGPEDNSEVIGNAQGLALMVGGNTTTGVMYVDFGFTTGKFNGSSISLFSRNPITETEREVAVVGGRGKFRMAKGFALLKTYFLNATTVIVDFDVTVIHY</sequence>
<dbReference type="CDD" id="cd06222">
    <property type="entry name" value="RNase_H_like"/>
    <property type="match status" value="1"/>
</dbReference>
<protein>
    <recommendedName>
        <fullName evidence="4">Dirigent protein</fullName>
    </recommendedName>
</protein>
<dbReference type="PaxDb" id="3635-A0A1U8MQP8"/>
<dbReference type="Gene3D" id="2.40.480.10">
    <property type="entry name" value="Allene oxide cyclase-like"/>
    <property type="match status" value="1"/>
</dbReference>
<name>A0A1U8MQP8_GOSHI</name>
<dbReference type="InterPro" id="IPR004265">
    <property type="entry name" value="Dirigent"/>
</dbReference>
<keyword evidence="4" id="KW-0052">Apoplast</keyword>
<dbReference type="InterPro" id="IPR044730">
    <property type="entry name" value="RNase_H-like_dom_plant"/>
</dbReference>
<keyword evidence="3 4" id="KW-0964">Secreted</keyword>
<dbReference type="STRING" id="3635.A0A1U8MQP8"/>
<evidence type="ECO:0000256" key="1">
    <source>
        <dbReference type="ARBA" id="ARBA00010746"/>
    </source>
</evidence>
<dbReference type="Pfam" id="PF03018">
    <property type="entry name" value="Dirigent"/>
    <property type="match status" value="1"/>
</dbReference>
<reference evidence="6" key="2">
    <citation type="submission" date="2025-08" db="UniProtKB">
        <authorList>
            <consortium name="RefSeq"/>
        </authorList>
    </citation>
    <scope>IDENTIFICATION</scope>
</reference>
<keyword evidence="5" id="KW-1185">Reference proteome</keyword>
<evidence type="ECO:0000256" key="4">
    <source>
        <dbReference type="RuleBase" id="RU363099"/>
    </source>
</evidence>
<dbReference type="GO" id="GO:0048046">
    <property type="term" value="C:apoplast"/>
    <property type="evidence" value="ECO:0007669"/>
    <property type="project" value="UniProtKB-SubCell"/>
</dbReference>
<dbReference type="KEGG" id="ghi:107940241"/>
<dbReference type="AlphaFoldDB" id="A0A1U8MQP8"/>
<dbReference type="RefSeq" id="XP_016729172.2">
    <property type="nucleotide sequence ID" value="XM_016873683.2"/>
</dbReference>
<dbReference type="Proteomes" id="UP000818029">
    <property type="component" value="Chromosome A08"/>
</dbReference>
<reference evidence="5" key="1">
    <citation type="journal article" date="2020" name="Nat. Genet.">
        <title>Genomic diversifications of five Gossypium allopolyploid species and their impact on cotton improvement.</title>
        <authorList>
            <person name="Chen Z.J."/>
            <person name="Sreedasyam A."/>
            <person name="Ando A."/>
            <person name="Song Q."/>
            <person name="De Santiago L.M."/>
            <person name="Hulse-Kemp A.M."/>
            <person name="Ding M."/>
            <person name="Ye W."/>
            <person name="Kirkbride R.C."/>
            <person name="Jenkins J."/>
            <person name="Plott C."/>
            <person name="Lovell J."/>
            <person name="Lin Y.M."/>
            <person name="Vaughn R."/>
            <person name="Liu B."/>
            <person name="Simpson S."/>
            <person name="Scheffler B.E."/>
            <person name="Wen L."/>
            <person name="Saski C.A."/>
            <person name="Grover C.E."/>
            <person name="Hu G."/>
            <person name="Conover J.L."/>
            <person name="Carlson J.W."/>
            <person name="Shu S."/>
            <person name="Boston L.B."/>
            <person name="Williams M."/>
            <person name="Peterson D.G."/>
            <person name="McGee K."/>
            <person name="Jones D.C."/>
            <person name="Wendel J.F."/>
            <person name="Stelly D.M."/>
            <person name="Grimwood J."/>
            <person name="Schmutz J."/>
        </authorList>
    </citation>
    <scope>NUCLEOTIDE SEQUENCE [LARGE SCALE GENOMIC DNA]</scope>
    <source>
        <strain evidence="5">cv. TM-1</strain>
    </source>
</reference>
<evidence type="ECO:0000313" key="6">
    <source>
        <dbReference type="RefSeq" id="XP_016729172.2"/>
    </source>
</evidence>
<organism evidence="5 6">
    <name type="scientific">Gossypium hirsutum</name>
    <name type="common">Upland cotton</name>
    <name type="synonym">Gossypium mexicanum</name>
    <dbReference type="NCBI Taxonomy" id="3635"/>
    <lineage>
        <taxon>Eukaryota</taxon>
        <taxon>Viridiplantae</taxon>
        <taxon>Streptophyta</taxon>
        <taxon>Embryophyta</taxon>
        <taxon>Tracheophyta</taxon>
        <taxon>Spermatophyta</taxon>
        <taxon>Magnoliopsida</taxon>
        <taxon>eudicotyledons</taxon>
        <taxon>Gunneridae</taxon>
        <taxon>Pentapetalae</taxon>
        <taxon>rosids</taxon>
        <taxon>malvids</taxon>
        <taxon>Malvales</taxon>
        <taxon>Malvaceae</taxon>
        <taxon>Malvoideae</taxon>
        <taxon>Gossypium</taxon>
    </lineage>
</organism>
<comment type="subunit">
    <text evidence="2 4">Homodimer.</text>
</comment>
<proteinExistence type="inferred from homology"/>
<comment type="subcellular location">
    <subcellularLocation>
        <location evidence="4">Secreted</location>
        <location evidence="4">Extracellular space</location>
        <location evidence="4">Apoplast</location>
    </subcellularLocation>
</comment>
<evidence type="ECO:0000256" key="2">
    <source>
        <dbReference type="ARBA" id="ARBA00011738"/>
    </source>
</evidence>
<dbReference type="InterPro" id="IPR044859">
    <property type="entry name" value="Allene_oxi_cyc_Dirigent"/>
</dbReference>
<evidence type="ECO:0000313" key="5">
    <source>
        <dbReference type="Proteomes" id="UP000818029"/>
    </source>
</evidence>
<dbReference type="PANTHER" id="PTHR21495">
    <property type="entry name" value="NUCLEOPORIN-RELATED"/>
    <property type="match status" value="1"/>
</dbReference>
<gene>
    <name evidence="6" type="primary">LOC107940241</name>
</gene>
<accession>A0A1U8MQP8</accession>
<comment type="similarity">
    <text evidence="1 4">Belongs to the plant dirigent protein family.</text>
</comment>
<comment type="function">
    <text evidence="4">Dirigent proteins impart stereoselectivity on the phenoxy radical-coupling reaction, yielding optically active lignans from two molecules of coniferyl alcohol in the biosynthesis of lignans, flavonolignans, and alkaloids and thus plays a central role in plant secondary metabolism.</text>
</comment>
<evidence type="ECO:0000256" key="3">
    <source>
        <dbReference type="ARBA" id="ARBA00022525"/>
    </source>
</evidence>
<dbReference type="GeneID" id="107940241"/>